<accession>A0A6J6D2X0</accession>
<evidence type="ECO:0000256" key="4">
    <source>
        <dbReference type="ARBA" id="ARBA00022833"/>
    </source>
</evidence>
<dbReference type="CDD" id="cd16277">
    <property type="entry name" value="metallo-hydrolase-like_MBL-fold"/>
    <property type="match status" value="1"/>
</dbReference>
<sequence length="286" mass="31402">MRWKIGEVAVTKVVELEQELPLSGLLPRATEEALAPHQTWLMPYFIDDEGMTDLSIHAFLIESSGLRIIVDTCVGDRDMAGLPGFTGDPAFLKRLTAAGFAPETIDIVCCTHLHFDHVGWNTKLEDGKWVPTFPNARYLFCRAEYESWMAEPGGYAWNLPDTVAPVVDAGLVDLVDPDHRVTSEVRFIPTPGHSPGHMSVLVESNGARALITGDATHHPVQWAETDWGMSGDWDGAQAAESRRAMRTAHGDTDTLILGTHYAAPSAGHIVSVNGEWEFHASTETEF</sequence>
<dbReference type="Pfam" id="PF00753">
    <property type="entry name" value="Lactamase_B"/>
    <property type="match status" value="1"/>
</dbReference>
<dbReference type="PANTHER" id="PTHR42978">
    <property type="entry name" value="QUORUM-QUENCHING LACTONASE YTNP-RELATED-RELATED"/>
    <property type="match status" value="1"/>
</dbReference>
<dbReference type="InterPro" id="IPR001279">
    <property type="entry name" value="Metallo-B-lactamas"/>
</dbReference>
<dbReference type="GO" id="GO:0046872">
    <property type="term" value="F:metal ion binding"/>
    <property type="evidence" value="ECO:0007669"/>
    <property type="project" value="UniProtKB-KW"/>
</dbReference>
<evidence type="ECO:0000256" key="2">
    <source>
        <dbReference type="ARBA" id="ARBA00022723"/>
    </source>
</evidence>
<protein>
    <submittedName>
        <fullName evidence="6">Unannotated protein</fullName>
    </submittedName>
</protein>
<keyword evidence="3" id="KW-0378">Hydrolase</keyword>
<reference evidence="6" key="1">
    <citation type="submission" date="2020-05" db="EMBL/GenBank/DDBJ databases">
        <authorList>
            <person name="Chiriac C."/>
            <person name="Salcher M."/>
            <person name="Ghai R."/>
            <person name="Kavagutti S V."/>
        </authorList>
    </citation>
    <scope>NUCLEOTIDE SEQUENCE</scope>
</reference>
<proteinExistence type="inferred from homology"/>
<organism evidence="6">
    <name type="scientific">freshwater metagenome</name>
    <dbReference type="NCBI Taxonomy" id="449393"/>
    <lineage>
        <taxon>unclassified sequences</taxon>
        <taxon>metagenomes</taxon>
        <taxon>ecological metagenomes</taxon>
    </lineage>
</organism>
<dbReference type="EMBL" id="CAEZTG010000020">
    <property type="protein sequence ID" value="CAB4558200.1"/>
    <property type="molecule type" value="Genomic_DNA"/>
</dbReference>
<dbReference type="SUPFAM" id="SSF56281">
    <property type="entry name" value="Metallo-hydrolase/oxidoreductase"/>
    <property type="match status" value="1"/>
</dbReference>
<dbReference type="AlphaFoldDB" id="A0A6J6D2X0"/>
<evidence type="ECO:0000313" key="6">
    <source>
        <dbReference type="EMBL" id="CAB4558200.1"/>
    </source>
</evidence>
<evidence type="ECO:0000259" key="5">
    <source>
        <dbReference type="SMART" id="SM00849"/>
    </source>
</evidence>
<comment type="similarity">
    <text evidence="1">Belongs to the metallo-beta-lactamase superfamily.</text>
</comment>
<dbReference type="PANTHER" id="PTHR42978:SF6">
    <property type="entry name" value="QUORUM-QUENCHING LACTONASE YTNP-RELATED"/>
    <property type="match status" value="1"/>
</dbReference>
<dbReference type="SMART" id="SM00849">
    <property type="entry name" value="Lactamase_B"/>
    <property type="match status" value="1"/>
</dbReference>
<dbReference type="InterPro" id="IPR051013">
    <property type="entry name" value="MBL_superfamily_lactonases"/>
</dbReference>
<keyword evidence="4" id="KW-0862">Zinc</keyword>
<gene>
    <name evidence="6" type="ORF">UFOPK1603_00352</name>
</gene>
<name>A0A6J6D2X0_9ZZZZ</name>
<dbReference type="GO" id="GO:0016787">
    <property type="term" value="F:hydrolase activity"/>
    <property type="evidence" value="ECO:0007669"/>
    <property type="project" value="UniProtKB-KW"/>
</dbReference>
<evidence type="ECO:0000256" key="1">
    <source>
        <dbReference type="ARBA" id="ARBA00007749"/>
    </source>
</evidence>
<dbReference type="InterPro" id="IPR036866">
    <property type="entry name" value="RibonucZ/Hydroxyglut_hydro"/>
</dbReference>
<evidence type="ECO:0000256" key="3">
    <source>
        <dbReference type="ARBA" id="ARBA00022801"/>
    </source>
</evidence>
<feature type="domain" description="Metallo-beta-lactamase" evidence="5">
    <location>
        <begin position="55"/>
        <end position="260"/>
    </location>
</feature>
<keyword evidence="2" id="KW-0479">Metal-binding</keyword>
<dbReference type="Gene3D" id="3.60.15.10">
    <property type="entry name" value="Ribonuclease Z/Hydroxyacylglutathione hydrolase-like"/>
    <property type="match status" value="1"/>
</dbReference>